<keyword evidence="2" id="KW-1185">Reference proteome</keyword>
<dbReference type="Proteomes" id="UP000219193">
    <property type="component" value="Unassembled WGS sequence"/>
</dbReference>
<dbReference type="OrthoDB" id="9811395at2"/>
<organism evidence="1 2">
    <name type="scientific">Salinimicrobium sediminis</name>
    <dbReference type="NCBI Taxonomy" id="1343891"/>
    <lineage>
        <taxon>Bacteria</taxon>
        <taxon>Pseudomonadati</taxon>
        <taxon>Bacteroidota</taxon>
        <taxon>Flavobacteriia</taxon>
        <taxon>Flavobacteriales</taxon>
        <taxon>Flavobacteriaceae</taxon>
        <taxon>Salinimicrobium</taxon>
    </lineage>
</organism>
<reference evidence="2" key="1">
    <citation type="submission" date="2017-09" db="EMBL/GenBank/DDBJ databases">
        <authorList>
            <person name="Varghese N."/>
            <person name="Submissions S."/>
        </authorList>
    </citation>
    <scope>NUCLEOTIDE SEQUENCE [LARGE SCALE GENOMIC DNA]</scope>
    <source>
        <strain evidence="2">CGMCC 1.12641</strain>
    </source>
</reference>
<gene>
    <name evidence="1" type="ORF">SAMN06296241_1231</name>
</gene>
<evidence type="ECO:0000313" key="2">
    <source>
        <dbReference type="Proteomes" id="UP000219193"/>
    </source>
</evidence>
<dbReference type="AlphaFoldDB" id="A0A285X5L5"/>
<dbReference type="PROSITE" id="PS51257">
    <property type="entry name" value="PROKAR_LIPOPROTEIN"/>
    <property type="match status" value="1"/>
</dbReference>
<name>A0A285X5L5_9FLAO</name>
<accession>A0A285X5L5</accession>
<dbReference type="EMBL" id="OCMF01000001">
    <property type="protein sequence ID" value="SOC79699.1"/>
    <property type="molecule type" value="Genomic_DNA"/>
</dbReference>
<proteinExistence type="predicted"/>
<dbReference type="RefSeq" id="WP_097055414.1">
    <property type="nucleotide sequence ID" value="NZ_OCMF01000001.1"/>
</dbReference>
<protein>
    <submittedName>
        <fullName evidence="1">Uncharacterized protein</fullName>
    </submittedName>
</protein>
<evidence type="ECO:0000313" key="1">
    <source>
        <dbReference type="EMBL" id="SOC79699.1"/>
    </source>
</evidence>
<sequence>MRNSFLFFVPLSALFFSCKNAEVERGDEEEVVSKVSKRTKKNFRETDIVLPEGYRVKASGEGLNFSVDTAFDEDKNYRIAEAGYPTYGIRQPHAAKLRILKVGTNKKPNILFNQMASIVEVRKQDSSESVIRLVTGA</sequence>